<dbReference type="Gene3D" id="1.10.8.10">
    <property type="entry name" value="DNA helicase RuvA subunit, C-terminal domain"/>
    <property type="match status" value="1"/>
</dbReference>
<evidence type="ECO:0000256" key="4">
    <source>
        <dbReference type="HAMAP-Rule" id="MF_00814"/>
    </source>
</evidence>
<sequence>MFRMNPSEMKRMLKRMGISADIEEIEDAERVLIERRGEIDIVVENPVITVMKMKGETMLYIYGEVREIKKELKPSQQLQIPEEDVQLVASEAGVSLEEARKALEATNGDIAQAIMLLQSKK</sequence>
<dbReference type="InterPro" id="IPR038187">
    <property type="entry name" value="NAC_A/B_dom_sf"/>
</dbReference>
<evidence type="ECO:0000256" key="5">
    <source>
        <dbReference type="NCBIfam" id="TIGR00264"/>
    </source>
</evidence>
<dbReference type="HAMAP" id="MF_00814">
    <property type="entry name" value="NAC_arch"/>
    <property type="match status" value="1"/>
</dbReference>
<accession>A0A7C2UJ07</accession>
<keyword evidence="2 4" id="KW-0694">RNA-binding</keyword>
<comment type="subunit">
    <text evidence="4">Homodimer. Interacts with the ribosome. Binds ribosomal RNA.</text>
</comment>
<proteinExistence type="inferred from homology"/>
<dbReference type="InterPro" id="IPR005231">
    <property type="entry name" value="NAC_arc"/>
</dbReference>
<dbReference type="GO" id="GO:0003723">
    <property type="term" value="F:RNA binding"/>
    <property type="evidence" value="ECO:0007669"/>
    <property type="project" value="UniProtKB-UniRule"/>
</dbReference>
<dbReference type="SMART" id="SM01407">
    <property type="entry name" value="NAC"/>
    <property type="match status" value="1"/>
</dbReference>
<evidence type="ECO:0000259" key="6">
    <source>
        <dbReference type="PROSITE" id="PS51151"/>
    </source>
</evidence>
<dbReference type="AlphaFoldDB" id="A0A7C2UJ07"/>
<reference evidence="7" key="1">
    <citation type="journal article" date="2020" name="mSystems">
        <title>Genome- and Community-Level Interaction Insights into Carbon Utilization and Element Cycling Functions of Hydrothermarchaeota in Hydrothermal Sediment.</title>
        <authorList>
            <person name="Zhou Z."/>
            <person name="Liu Y."/>
            <person name="Xu W."/>
            <person name="Pan J."/>
            <person name="Luo Z.H."/>
            <person name="Li M."/>
        </authorList>
    </citation>
    <scope>NUCLEOTIDE SEQUENCE [LARGE SCALE GENOMIC DNA]</scope>
    <source>
        <strain evidence="7">SpSt-1259</strain>
    </source>
</reference>
<comment type="similarity">
    <text evidence="4">Belongs to the NAC-alpha family.</text>
</comment>
<evidence type="ECO:0000256" key="1">
    <source>
        <dbReference type="ARBA" id="ARBA00022448"/>
    </source>
</evidence>
<comment type="caution">
    <text evidence="7">The sequence shown here is derived from an EMBL/GenBank/DDBJ whole genome shotgun (WGS) entry which is preliminary data.</text>
</comment>
<dbReference type="Proteomes" id="UP000885664">
    <property type="component" value="Unassembled WGS sequence"/>
</dbReference>
<comment type="function">
    <text evidence="4">Contacts the emerging nascent chain on the ribosome.</text>
</comment>
<dbReference type="Pfam" id="PF01849">
    <property type="entry name" value="NAC"/>
    <property type="match status" value="1"/>
</dbReference>
<dbReference type="InterPro" id="IPR044034">
    <property type="entry name" value="NAC-like_UBA"/>
</dbReference>
<dbReference type="Pfam" id="PF19026">
    <property type="entry name" value="UBA_HYPK"/>
    <property type="match status" value="1"/>
</dbReference>
<dbReference type="PROSITE" id="PS51151">
    <property type="entry name" value="NAC_AB"/>
    <property type="match status" value="1"/>
</dbReference>
<dbReference type="NCBIfam" id="TIGR00264">
    <property type="entry name" value="archaeal-type nascent polypeptide-associated complex protein"/>
    <property type="match status" value="1"/>
</dbReference>
<gene>
    <name evidence="4" type="primary">nac</name>
    <name evidence="7" type="ORF">ENO36_01205</name>
</gene>
<name>A0A7C2UJ07_9CREN</name>
<dbReference type="InterPro" id="IPR002715">
    <property type="entry name" value="Nas_poly-pep-assoc_cplx_dom"/>
</dbReference>
<dbReference type="EMBL" id="DSFE01000034">
    <property type="protein sequence ID" value="HEU97462.1"/>
    <property type="molecule type" value="Genomic_DNA"/>
</dbReference>
<dbReference type="CDD" id="cd14359">
    <property type="entry name" value="UBA_AeNAC"/>
    <property type="match status" value="1"/>
</dbReference>
<dbReference type="InterPro" id="IPR009060">
    <property type="entry name" value="UBA-like_sf"/>
</dbReference>
<dbReference type="Gene3D" id="2.20.70.30">
    <property type="entry name" value="Nascent polypeptide-associated complex domain"/>
    <property type="match status" value="1"/>
</dbReference>
<protein>
    <recommendedName>
        <fullName evidence="4 5">Nascent polypeptide-associated complex protein</fullName>
    </recommendedName>
</protein>
<organism evidence="7">
    <name type="scientific">Fervidicoccus fontis</name>
    <dbReference type="NCBI Taxonomy" id="683846"/>
    <lineage>
        <taxon>Archaea</taxon>
        <taxon>Thermoproteota</taxon>
        <taxon>Thermoprotei</taxon>
        <taxon>Fervidicoccales</taxon>
        <taxon>Fervidicoccaceae</taxon>
        <taxon>Fervidicoccus</taxon>
    </lineage>
</organism>
<dbReference type="GO" id="GO:0015031">
    <property type="term" value="P:protein transport"/>
    <property type="evidence" value="ECO:0007669"/>
    <property type="project" value="UniProtKB-UniRule"/>
</dbReference>
<evidence type="ECO:0000256" key="3">
    <source>
        <dbReference type="ARBA" id="ARBA00022927"/>
    </source>
</evidence>
<dbReference type="SUPFAM" id="SSF46934">
    <property type="entry name" value="UBA-like"/>
    <property type="match status" value="1"/>
</dbReference>
<evidence type="ECO:0000313" key="7">
    <source>
        <dbReference type="EMBL" id="HEU97462.1"/>
    </source>
</evidence>
<keyword evidence="1 4" id="KW-0813">Transport</keyword>
<feature type="domain" description="NAC-A/B" evidence="6">
    <location>
        <begin position="3"/>
        <end position="74"/>
    </location>
</feature>
<keyword evidence="3 4" id="KW-0653">Protein transport</keyword>
<evidence type="ECO:0000256" key="2">
    <source>
        <dbReference type="ARBA" id="ARBA00022884"/>
    </source>
</evidence>